<sequence>MSIKILKEIAVSKSFPELSLEISQGTEKVEVTYTVESIESITNGQGTINYSISVAGEKSPAWRKLSFPYDGGANPFEAAESALEAYLVGTTGTGE</sequence>
<keyword evidence="2" id="KW-1185">Reference proteome</keyword>
<name>K7Z9J8_9CAUD</name>
<evidence type="ECO:0000313" key="1">
    <source>
        <dbReference type="EMBL" id="AFX93508.1"/>
    </source>
</evidence>
<gene>
    <name evidence="1" type="ORF">MAM_040</name>
</gene>
<organism evidence="1 2">
    <name type="scientific">Serratia phage phiMAM1</name>
    <dbReference type="NCBI Taxonomy" id="1262513"/>
    <lineage>
        <taxon>Viruses</taxon>
        <taxon>Duplodnaviria</taxon>
        <taxon>Heunggongvirae</taxon>
        <taxon>Uroviricota</taxon>
        <taxon>Caudoviricetes</taxon>
        <taxon>Pantevenvirales</taxon>
        <taxon>Ackermannviridae</taxon>
        <taxon>Miltonvirus</taxon>
        <taxon>Miltonvirus MAM1</taxon>
    </lineage>
</organism>
<dbReference type="EMBL" id="JX878496">
    <property type="protein sequence ID" value="AFX93508.1"/>
    <property type="molecule type" value="Genomic_DNA"/>
</dbReference>
<reference evidence="1 2" key="1">
    <citation type="journal article" date="2012" name="J. Virol.">
        <title>Complete Genome Sequence of Serratia plymuthica Bacteriophage MAM1.</title>
        <authorList>
            <person name="Matilla M.A."/>
            <person name="Salmond G.P."/>
        </authorList>
    </citation>
    <scope>NUCLEOTIDE SEQUENCE [LARGE SCALE GENOMIC DNA]</scope>
</reference>
<dbReference type="Proteomes" id="UP000010363">
    <property type="component" value="Segment"/>
</dbReference>
<accession>K7Z9J8</accession>
<dbReference type="KEGG" id="vg:14444688"/>
<protein>
    <submittedName>
        <fullName evidence="1">Uncharacterized protein</fullName>
    </submittedName>
</protein>
<dbReference type="GeneID" id="14444688"/>
<evidence type="ECO:0000313" key="2">
    <source>
        <dbReference type="Proteomes" id="UP000010363"/>
    </source>
</evidence>
<dbReference type="RefSeq" id="YP_007349019.1">
    <property type="nucleotide sequence ID" value="NC_020083.1"/>
</dbReference>
<proteinExistence type="predicted"/>